<reference evidence="3" key="1">
    <citation type="submission" date="2016-10" db="EMBL/GenBank/DDBJ databases">
        <authorList>
            <person name="Varghese N."/>
            <person name="Submissions S."/>
        </authorList>
    </citation>
    <scope>NUCLEOTIDE SEQUENCE [LARGE SCALE GENOMIC DNA]</scope>
    <source>
        <strain evidence="3">CGMCC 1.6294</strain>
    </source>
</reference>
<feature type="chain" id="PRO_5011448002" evidence="1">
    <location>
        <begin position="28"/>
        <end position="216"/>
    </location>
</feature>
<keyword evidence="1" id="KW-0732">Signal</keyword>
<keyword evidence="3" id="KW-1185">Reference proteome</keyword>
<evidence type="ECO:0000256" key="1">
    <source>
        <dbReference type="SAM" id="SignalP"/>
    </source>
</evidence>
<dbReference type="OrthoDB" id="7831428at2"/>
<dbReference type="EMBL" id="FOYV01000001">
    <property type="protein sequence ID" value="SFR47804.1"/>
    <property type="molecule type" value="Genomic_DNA"/>
</dbReference>
<sequence length="216" mass="23790">MTPFLRFILRSVALATAFTALQPSAWAGLIEEARRCTGEVQRLERLACFDAVFDTPVDRRAEAPASVPASLRSEQWRQAYASAGNPEDTGTAVYRDTGRAAGQLVTVAALGVEPPRPRLVLQCHNNITELSLMMPEPLKRERIRLAMGSDTMEWRVRDNGFVLSGGRGLPSIHTVQTLLVGPDVRIDSTDSAIDGLLFDLSGFRQAIEPLRERCGW</sequence>
<dbReference type="Pfam" id="PF11319">
    <property type="entry name" value="VasI"/>
    <property type="match status" value="1"/>
</dbReference>
<protein>
    <submittedName>
        <fullName evidence="2">Type VI secretion system protein VasI</fullName>
    </submittedName>
</protein>
<dbReference type="Proteomes" id="UP000199290">
    <property type="component" value="Unassembled WGS sequence"/>
</dbReference>
<evidence type="ECO:0000313" key="2">
    <source>
        <dbReference type="EMBL" id="SFR47804.1"/>
    </source>
</evidence>
<dbReference type="AlphaFoldDB" id="A0A1I6H034"/>
<evidence type="ECO:0000313" key="3">
    <source>
        <dbReference type="Proteomes" id="UP000199290"/>
    </source>
</evidence>
<organism evidence="2 3">
    <name type="scientific">Marinobacter gudaonensis</name>
    <dbReference type="NCBI Taxonomy" id="375760"/>
    <lineage>
        <taxon>Bacteria</taxon>
        <taxon>Pseudomonadati</taxon>
        <taxon>Pseudomonadota</taxon>
        <taxon>Gammaproteobacteria</taxon>
        <taxon>Pseudomonadales</taxon>
        <taxon>Marinobacteraceae</taxon>
        <taxon>Marinobacter</taxon>
    </lineage>
</organism>
<dbReference type="STRING" id="375760.SAMN04488073_1889"/>
<proteinExistence type="predicted"/>
<dbReference type="RefSeq" id="WP_091988737.1">
    <property type="nucleotide sequence ID" value="NZ_FOYV01000001.1"/>
</dbReference>
<dbReference type="InterPro" id="IPR017738">
    <property type="entry name" value="T6SS-assoc_VCA0118"/>
</dbReference>
<feature type="signal peptide" evidence="1">
    <location>
        <begin position="1"/>
        <end position="27"/>
    </location>
</feature>
<dbReference type="NCBIfam" id="TIGR03360">
    <property type="entry name" value="VI_minor_1"/>
    <property type="match status" value="1"/>
</dbReference>
<accession>A0A1I6H034</accession>
<name>A0A1I6H034_9GAMM</name>
<gene>
    <name evidence="2" type="ORF">SAMN04488073_1889</name>
</gene>